<dbReference type="Pfam" id="PF07715">
    <property type="entry name" value="Plug"/>
    <property type="match status" value="1"/>
</dbReference>
<comment type="subcellular location">
    <subcellularLocation>
        <location evidence="1 7">Cell outer membrane</location>
        <topology evidence="1 7">Multi-pass membrane protein</topology>
    </subcellularLocation>
</comment>
<keyword evidence="4 7" id="KW-0812">Transmembrane</keyword>
<dbReference type="GO" id="GO:0009279">
    <property type="term" value="C:cell outer membrane"/>
    <property type="evidence" value="ECO:0007669"/>
    <property type="project" value="UniProtKB-SubCell"/>
</dbReference>
<dbReference type="InterPro" id="IPR036942">
    <property type="entry name" value="Beta-barrel_TonB_sf"/>
</dbReference>
<keyword evidence="6 7" id="KW-0998">Cell outer membrane</keyword>
<dbReference type="NCBIfam" id="TIGR04057">
    <property type="entry name" value="SusC_RagA_signa"/>
    <property type="match status" value="1"/>
</dbReference>
<evidence type="ECO:0000313" key="9">
    <source>
        <dbReference type="EMBL" id="SJZ66007.1"/>
    </source>
</evidence>
<dbReference type="Proteomes" id="UP000190367">
    <property type="component" value="Unassembled WGS sequence"/>
</dbReference>
<dbReference type="OrthoDB" id="9768177at2"/>
<evidence type="ECO:0000256" key="6">
    <source>
        <dbReference type="ARBA" id="ARBA00023237"/>
    </source>
</evidence>
<dbReference type="InterPro" id="IPR023996">
    <property type="entry name" value="TonB-dep_OMP_SusC/RagA"/>
</dbReference>
<evidence type="ECO:0000256" key="3">
    <source>
        <dbReference type="ARBA" id="ARBA00022452"/>
    </source>
</evidence>
<protein>
    <submittedName>
        <fullName evidence="9">TonB-linked outer membrane protein, SusC/RagA family</fullName>
    </submittedName>
</protein>
<proteinExistence type="inferred from homology"/>
<reference evidence="10" key="1">
    <citation type="submission" date="2017-02" db="EMBL/GenBank/DDBJ databases">
        <authorList>
            <person name="Varghese N."/>
            <person name="Submissions S."/>
        </authorList>
    </citation>
    <scope>NUCLEOTIDE SEQUENCE [LARGE SCALE GENOMIC DNA]</scope>
    <source>
        <strain evidence="10">DSM 22224</strain>
    </source>
</reference>
<gene>
    <name evidence="9" type="ORF">SAMN04488128_1011102</name>
</gene>
<organism evidence="9 10">
    <name type="scientific">Chitinophaga eiseniae</name>
    <dbReference type="NCBI Taxonomy" id="634771"/>
    <lineage>
        <taxon>Bacteria</taxon>
        <taxon>Pseudomonadati</taxon>
        <taxon>Bacteroidota</taxon>
        <taxon>Chitinophagia</taxon>
        <taxon>Chitinophagales</taxon>
        <taxon>Chitinophagaceae</taxon>
        <taxon>Chitinophaga</taxon>
    </lineage>
</organism>
<dbReference type="SUPFAM" id="SSF56935">
    <property type="entry name" value="Porins"/>
    <property type="match status" value="1"/>
</dbReference>
<comment type="similarity">
    <text evidence="7">Belongs to the TonB-dependent receptor family.</text>
</comment>
<dbReference type="Gene3D" id="2.170.130.10">
    <property type="entry name" value="TonB-dependent receptor, plug domain"/>
    <property type="match status" value="1"/>
</dbReference>
<accession>A0A1T4MGL1</accession>
<dbReference type="Gene3D" id="2.40.170.20">
    <property type="entry name" value="TonB-dependent receptor, beta-barrel domain"/>
    <property type="match status" value="1"/>
</dbReference>
<dbReference type="PROSITE" id="PS52016">
    <property type="entry name" value="TONB_DEPENDENT_REC_3"/>
    <property type="match status" value="1"/>
</dbReference>
<feature type="domain" description="TonB-dependent receptor plug" evidence="8">
    <location>
        <begin position="224"/>
        <end position="354"/>
    </location>
</feature>
<keyword evidence="10" id="KW-1185">Reference proteome</keyword>
<evidence type="ECO:0000256" key="5">
    <source>
        <dbReference type="ARBA" id="ARBA00023136"/>
    </source>
</evidence>
<keyword evidence="3 7" id="KW-1134">Transmembrane beta strand</keyword>
<dbReference type="SUPFAM" id="SSF49464">
    <property type="entry name" value="Carboxypeptidase regulatory domain-like"/>
    <property type="match status" value="1"/>
</dbReference>
<dbReference type="InterPro" id="IPR037066">
    <property type="entry name" value="Plug_dom_sf"/>
</dbReference>
<evidence type="ECO:0000256" key="4">
    <source>
        <dbReference type="ARBA" id="ARBA00022692"/>
    </source>
</evidence>
<dbReference type="InterPro" id="IPR023997">
    <property type="entry name" value="TonB-dep_OMP_SusC/RagA_CS"/>
</dbReference>
<evidence type="ECO:0000259" key="8">
    <source>
        <dbReference type="Pfam" id="PF07715"/>
    </source>
</evidence>
<evidence type="ECO:0000256" key="7">
    <source>
        <dbReference type="PROSITE-ProRule" id="PRU01360"/>
    </source>
</evidence>
<keyword evidence="5 7" id="KW-0472">Membrane</keyword>
<evidence type="ECO:0000256" key="1">
    <source>
        <dbReference type="ARBA" id="ARBA00004571"/>
    </source>
</evidence>
<dbReference type="InterPro" id="IPR012910">
    <property type="entry name" value="Plug_dom"/>
</dbReference>
<dbReference type="InterPro" id="IPR039426">
    <property type="entry name" value="TonB-dep_rcpt-like"/>
</dbReference>
<evidence type="ECO:0000256" key="2">
    <source>
        <dbReference type="ARBA" id="ARBA00022448"/>
    </source>
</evidence>
<dbReference type="Gene3D" id="2.60.40.1120">
    <property type="entry name" value="Carboxypeptidase-like, regulatory domain"/>
    <property type="match status" value="1"/>
</dbReference>
<dbReference type="AlphaFoldDB" id="A0A1T4MGL1"/>
<dbReference type="NCBIfam" id="TIGR04056">
    <property type="entry name" value="OMP_RagA_SusC"/>
    <property type="match status" value="1"/>
</dbReference>
<dbReference type="InterPro" id="IPR008969">
    <property type="entry name" value="CarboxyPept-like_regulatory"/>
</dbReference>
<evidence type="ECO:0000313" key="10">
    <source>
        <dbReference type="Proteomes" id="UP000190367"/>
    </source>
</evidence>
<dbReference type="STRING" id="634771.SAMN04488128_1011102"/>
<sequence>MLVSKLFSALCLLKTGDATSGVNYGRIGLLAICLLMTTQTFAQKVTISIKSGSLEKTFREIEKQTGYSFIYGKNQLSQAAPVNIAVEKQELNDVLKMLFSNQPFTYSLSGKFIAIRLKNAPANEARAAEEGLTIRGRVTDAKGNPLPAVSVVVPGTPFGAMTNGNGDYLISRVPAQAVLTVSYLSYEAQQVPVNGRTTLNVVLREQLKSLDEAVVIGYGTTTRRMNTGSVSSITAKEIESQPVSNPLAALPGRIPGVQITQQNGLPGSAAVVQIRGQGSMNSGTLPLYVIDGVPFTNFNGSYPPTDNLNSLGLTAANGGISPFSMINPDDIERMDILKDADATAIYGARGANGVILITTKKGKSGKTRANVNVSTGAGKIGRFIPMMNTQQYLDLRREAFKNDGVAPNTVNAPELTVWDPNAYTDWQRFLAGGTANYTDAQAAVSGGEGKTHFLFSGGYHKETTVYPGDFNSQRFTSRLSVDHRSANDKFYAAITANYSNDKTALPGSDLLSMYNLPPNMPLYDSTGKLAWSSGFSNPVALLQRRYTSTTGNLMTNASLRYSIIKDLNFKVSLGYTNTTLDQVSPQPASAQNPVNNPQSSATFANTRSQNYIVEPTLDYTLDGKRGHLNVMLGGTYQRSLSTGQSIDGRNYSSEALLGSLVGAGTLLLNSSSYFDYRFASAFGRINYDYQRKYLLNITFRRDASSRFGPEYAMGNFGAVGAAWLFSEASFVQDNLPWLNFGKLRASFGTTGNDQISNYIYLPLLSSAGTYQGSAALARGTLPNPGIKWETTRKLEFGLELGILQDRIKFTGDYYRNRSTDQLLSAALPTQSGYNSYTVNMPALVQNSGVELELTTLNLKSAKFGWTTAFNVTFYRNKLIDFPGIEKSFYASSYLIGQPIDLVRKYLYTGYDPKTGIPQYADLNNDGSIDFGNDREIIRPGTPCFGGMNNTISYKNWYFSFFLQFHHRKGSTNNISTPVGSSRSNQNTSLLDRWRQPGDVAAYPAATTTPGTPAYLGYTQYWASTALWGDASYLKLRSASLSYTFPKAWLTKANIANLKVYAEGQNLFTFMKNKYIYDPETSVPGGPPGLGTGMIAMPPLRTIVFGVNCSF</sequence>
<dbReference type="RefSeq" id="WP_078667725.1">
    <property type="nucleotide sequence ID" value="NZ_FUWZ01000001.1"/>
</dbReference>
<keyword evidence="2 7" id="KW-0813">Transport</keyword>
<dbReference type="Pfam" id="PF13715">
    <property type="entry name" value="CarbopepD_reg_2"/>
    <property type="match status" value="1"/>
</dbReference>
<name>A0A1T4MGL1_9BACT</name>
<dbReference type="EMBL" id="FUWZ01000001">
    <property type="protein sequence ID" value="SJZ66007.1"/>
    <property type="molecule type" value="Genomic_DNA"/>
</dbReference>